<dbReference type="InterPro" id="IPR008812">
    <property type="entry name" value="Ran_GTP-bd-rel"/>
</dbReference>
<sequence>MDELIAGAALTTVTFVGKAAFSHSMNYVLRQVTTSMTNNVASRVTKYMRKEASSSTSREEESKVISSIVANEDELKRAKESLGLSIRMILPAIDLIEIISARGNTTLQSTVEHAKQLQKEILSVGKKLDPNLNKVSEGLSVQQITSNNEILIKEIELLIQKIERFVPYLNLIMTTSGANLNWSLPNSVSPSRFLQSSNLLSETNRKFSINKDKQMRVGSTLKLKLYYMFTASVRPKSVKDFTWKEEFTKCDASLNRVREVEGKKKKKNKEFIYELVLIEDLNDGRYHEEFDEGDFKKQKVTRAKLGKPNESIPGKVLRIPVSDISRLYYTSSGSLLNIEESRSPVLVLKVIKGLSKTRMIKEKAVNEKDTDSNPLYVPPIAVTPEKRKKESNSDEEDKEEGIEDLKEVTSLKYPDTPSPRKIPLPLTPNESAYPPTPTPRRVPLPLTPTPSESEYLSTPSPKSVPLPSSPVDSKSTTRRKILIPDDEEDSTISDESEGEAKKENVKLEIFDNNVTGTIIPERSDNESLATKSSDIPENKETESDEDIQSSINTLSLLEFLLRLSALEVSEQKSHLEVTDEKLNLFLRDEDSSGASLGSQTPESTPSKSTSRTSGPRSTPVKSSSLSSTRRLLFKDDIRLKDDFMDSPLTNKMSNLKLNE</sequence>
<gene>
    <name evidence="2" type="ORF">FWILDA_LOCUS7109</name>
</gene>
<name>A0A9W4SN41_9GLOM</name>
<reference evidence="2" key="1">
    <citation type="submission" date="2022-08" db="EMBL/GenBank/DDBJ databases">
        <authorList>
            <person name="Kallberg Y."/>
            <person name="Tangrot J."/>
            <person name="Rosling A."/>
        </authorList>
    </citation>
    <scope>NUCLEOTIDE SEQUENCE</scope>
    <source>
        <strain evidence="2">Wild A</strain>
    </source>
</reference>
<comment type="caution">
    <text evidence="2">The sequence shown here is derived from an EMBL/GenBank/DDBJ whole genome shotgun (WGS) entry which is preliminary data.</text>
</comment>
<dbReference type="OrthoDB" id="512915at2759"/>
<evidence type="ECO:0000256" key="1">
    <source>
        <dbReference type="SAM" id="MobiDB-lite"/>
    </source>
</evidence>
<organism evidence="2 3">
    <name type="scientific">Funneliformis geosporum</name>
    <dbReference type="NCBI Taxonomy" id="1117311"/>
    <lineage>
        <taxon>Eukaryota</taxon>
        <taxon>Fungi</taxon>
        <taxon>Fungi incertae sedis</taxon>
        <taxon>Mucoromycota</taxon>
        <taxon>Glomeromycotina</taxon>
        <taxon>Glomeromycetes</taxon>
        <taxon>Glomerales</taxon>
        <taxon>Glomeraceae</taxon>
        <taxon>Funneliformis</taxon>
    </lineage>
</organism>
<keyword evidence="3" id="KW-1185">Reference proteome</keyword>
<feature type="region of interest" description="Disordered" evidence="1">
    <location>
        <begin position="590"/>
        <end position="627"/>
    </location>
</feature>
<feature type="region of interest" description="Disordered" evidence="1">
    <location>
        <begin position="365"/>
        <end position="503"/>
    </location>
</feature>
<evidence type="ECO:0000313" key="2">
    <source>
        <dbReference type="EMBL" id="CAI2175470.1"/>
    </source>
</evidence>
<accession>A0A9W4SN41</accession>
<dbReference type="PANTHER" id="PTHR31010:SF2">
    <property type="entry name" value="RAN-SPECIFIC GTPASE-ACTIVATING PROTEIN 30"/>
    <property type="match status" value="1"/>
</dbReference>
<proteinExistence type="predicted"/>
<dbReference type="GO" id="GO:0030695">
    <property type="term" value="F:GTPase regulator activity"/>
    <property type="evidence" value="ECO:0007669"/>
    <property type="project" value="TreeGrafter"/>
</dbReference>
<feature type="region of interest" description="Disordered" evidence="1">
    <location>
        <begin position="517"/>
        <end position="548"/>
    </location>
</feature>
<dbReference type="Proteomes" id="UP001153678">
    <property type="component" value="Unassembled WGS sequence"/>
</dbReference>
<dbReference type="PANTHER" id="PTHR31010">
    <property type="entry name" value="RAN-SPECIFIC GTPASE-ACTIVATING PROTEIN 30-RELATED"/>
    <property type="match status" value="1"/>
</dbReference>
<feature type="compositionally biased region" description="Acidic residues" evidence="1">
    <location>
        <begin position="393"/>
        <end position="402"/>
    </location>
</feature>
<dbReference type="GO" id="GO:0005634">
    <property type="term" value="C:nucleus"/>
    <property type="evidence" value="ECO:0007669"/>
    <property type="project" value="TreeGrafter"/>
</dbReference>
<dbReference type="AlphaFoldDB" id="A0A9W4SN41"/>
<dbReference type="Pfam" id="PF05508">
    <property type="entry name" value="Ran-binding"/>
    <property type="match status" value="1"/>
</dbReference>
<evidence type="ECO:0000313" key="3">
    <source>
        <dbReference type="Proteomes" id="UP001153678"/>
    </source>
</evidence>
<dbReference type="GO" id="GO:0005737">
    <property type="term" value="C:cytoplasm"/>
    <property type="evidence" value="ECO:0007669"/>
    <property type="project" value="TreeGrafter"/>
</dbReference>
<feature type="compositionally biased region" description="Pro residues" evidence="1">
    <location>
        <begin position="434"/>
        <end position="448"/>
    </location>
</feature>
<dbReference type="EMBL" id="CAMKVN010001365">
    <property type="protein sequence ID" value="CAI2175470.1"/>
    <property type="molecule type" value="Genomic_DNA"/>
</dbReference>
<protein>
    <submittedName>
        <fullName evidence="2">5869_t:CDS:1</fullName>
    </submittedName>
</protein>
<feature type="compositionally biased region" description="Acidic residues" evidence="1">
    <location>
        <begin position="484"/>
        <end position="497"/>
    </location>
</feature>
<feature type="compositionally biased region" description="Low complexity" evidence="1">
    <location>
        <begin position="598"/>
        <end position="627"/>
    </location>
</feature>
<feature type="compositionally biased region" description="Pro residues" evidence="1">
    <location>
        <begin position="416"/>
        <end position="426"/>
    </location>
</feature>